<reference evidence="2" key="1">
    <citation type="submission" date="2018-01" db="EMBL/GenBank/DDBJ databases">
        <authorList>
            <person name="Li J."/>
        </authorList>
    </citation>
    <scope>NUCLEOTIDE SEQUENCE [LARGE SCALE GENOMIC DNA]</scope>
    <source>
        <strain evidence="2">592</strain>
    </source>
</reference>
<dbReference type="EMBL" id="CP026952">
    <property type="protein sequence ID" value="AWB91965.1"/>
    <property type="molecule type" value="Genomic_DNA"/>
</dbReference>
<protein>
    <submittedName>
        <fullName evidence="1">Uncharacterized protein</fullName>
    </submittedName>
</protein>
<organism evidence="1 2">
    <name type="scientific">Aeromicrobium chenweiae</name>
    <dbReference type="NCBI Taxonomy" id="2079793"/>
    <lineage>
        <taxon>Bacteria</taxon>
        <taxon>Bacillati</taxon>
        <taxon>Actinomycetota</taxon>
        <taxon>Actinomycetes</taxon>
        <taxon>Propionibacteriales</taxon>
        <taxon>Nocardioidaceae</taxon>
        <taxon>Aeromicrobium</taxon>
    </lineage>
</organism>
<sequence length="77" mass="7884">MHESHPADSVVVDCDRCLVRSPSACGDCVVTFLLGAPPAGIEIDAEEMSALAVLSDAGLTPPLRLVTPLAGPETQAV</sequence>
<evidence type="ECO:0000313" key="2">
    <source>
        <dbReference type="Proteomes" id="UP000244384"/>
    </source>
</evidence>
<accession>A0A5F2ETE1</accession>
<dbReference type="KEGG" id="aez:C3E78_07010"/>
<dbReference type="RefSeq" id="WP_108577610.1">
    <property type="nucleotide sequence ID" value="NZ_CP026952.1"/>
</dbReference>
<dbReference type="OrthoDB" id="4774211at2"/>
<evidence type="ECO:0000313" key="1">
    <source>
        <dbReference type="EMBL" id="AWB91965.1"/>
    </source>
</evidence>
<dbReference type="Proteomes" id="UP000244384">
    <property type="component" value="Chromosome"/>
</dbReference>
<name>A0A2S0WKU9_9ACTN</name>
<keyword evidence="2" id="KW-1185">Reference proteome</keyword>
<accession>A0A2S0WKU9</accession>
<proteinExistence type="predicted"/>
<dbReference type="AlphaFoldDB" id="A0A2S0WKU9"/>
<gene>
    <name evidence="1" type="ORF">C3E78_07010</name>
</gene>